<keyword evidence="1" id="KW-0732">Signal</keyword>
<reference evidence="2" key="1">
    <citation type="journal article" date="2022" name="bioRxiv">
        <title>Sequencing and chromosome-scale assembly of the giantPleurodeles waltlgenome.</title>
        <authorList>
            <person name="Brown T."/>
            <person name="Elewa A."/>
            <person name="Iarovenko S."/>
            <person name="Subramanian E."/>
            <person name="Araus A.J."/>
            <person name="Petzold A."/>
            <person name="Susuki M."/>
            <person name="Suzuki K.-i.T."/>
            <person name="Hayashi T."/>
            <person name="Toyoda A."/>
            <person name="Oliveira C."/>
            <person name="Osipova E."/>
            <person name="Leigh N.D."/>
            <person name="Simon A."/>
            <person name="Yun M.H."/>
        </authorList>
    </citation>
    <scope>NUCLEOTIDE SEQUENCE</scope>
    <source>
        <strain evidence="2">20211129_DDA</strain>
        <tissue evidence="2">Liver</tissue>
    </source>
</reference>
<comment type="caution">
    <text evidence="2">The sequence shown here is derived from an EMBL/GenBank/DDBJ whole genome shotgun (WGS) entry which is preliminary data.</text>
</comment>
<evidence type="ECO:0000256" key="1">
    <source>
        <dbReference type="SAM" id="SignalP"/>
    </source>
</evidence>
<evidence type="ECO:0000313" key="2">
    <source>
        <dbReference type="EMBL" id="KAJ1090606.1"/>
    </source>
</evidence>
<gene>
    <name evidence="2" type="ORF">NDU88_003736</name>
</gene>
<accession>A0AAV7LG46</accession>
<evidence type="ECO:0000313" key="3">
    <source>
        <dbReference type="Proteomes" id="UP001066276"/>
    </source>
</evidence>
<dbReference type="EMBL" id="JANPWB010000015">
    <property type="protein sequence ID" value="KAJ1090606.1"/>
    <property type="molecule type" value="Genomic_DNA"/>
</dbReference>
<sequence>MNLTLFSRILGAFVLSWLTGSSIFSRSTANSQLRARLPCLENIRHPGARHKRWKKSWGGLALLEELEGEYCSLKNHLGVGKNETSTLDCQKMIHSLLRDYAALDGSDDDSDSET</sequence>
<feature type="chain" id="PRO_5043742536" evidence="1">
    <location>
        <begin position="30"/>
        <end position="114"/>
    </location>
</feature>
<keyword evidence="3" id="KW-1185">Reference proteome</keyword>
<proteinExistence type="predicted"/>
<dbReference type="AlphaFoldDB" id="A0AAV7LG46"/>
<organism evidence="2 3">
    <name type="scientific">Pleurodeles waltl</name>
    <name type="common">Iberian ribbed newt</name>
    <dbReference type="NCBI Taxonomy" id="8319"/>
    <lineage>
        <taxon>Eukaryota</taxon>
        <taxon>Metazoa</taxon>
        <taxon>Chordata</taxon>
        <taxon>Craniata</taxon>
        <taxon>Vertebrata</taxon>
        <taxon>Euteleostomi</taxon>
        <taxon>Amphibia</taxon>
        <taxon>Batrachia</taxon>
        <taxon>Caudata</taxon>
        <taxon>Salamandroidea</taxon>
        <taxon>Salamandridae</taxon>
        <taxon>Pleurodelinae</taxon>
        <taxon>Pleurodeles</taxon>
    </lineage>
</organism>
<protein>
    <submittedName>
        <fullName evidence="2">Uncharacterized protein</fullName>
    </submittedName>
</protein>
<dbReference type="Proteomes" id="UP001066276">
    <property type="component" value="Chromosome 11"/>
</dbReference>
<feature type="signal peptide" evidence="1">
    <location>
        <begin position="1"/>
        <end position="29"/>
    </location>
</feature>
<name>A0AAV7LG46_PLEWA</name>